<gene>
    <name evidence="1" type="ORF">S12H4_21761</name>
</gene>
<organism evidence="1">
    <name type="scientific">marine sediment metagenome</name>
    <dbReference type="NCBI Taxonomy" id="412755"/>
    <lineage>
        <taxon>unclassified sequences</taxon>
        <taxon>metagenomes</taxon>
        <taxon>ecological metagenomes</taxon>
    </lineage>
</organism>
<name>X1T211_9ZZZZ</name>
<evidence type="ECO:0000313" key="1">
    <source>
        <dbReference type="EMBL" id="GAI85426.1"/>
    </source>
</evidence>
<comment type="caution">
    <text evidence="1">The sequence shown here is derived from an EMBL/GenBank/DDBJ whole genome shotgun (WGS) entry which is preliminary data.</text>
</comment>
<reference evidence="1" key="1">
    <citation type="journal article" date="2014" name="Front. Microbiol.">
        <title>High frequency of phylogenetically diverse reductive dehalogenase-homologous genes in deep subseafloor sedimentary metagenomes.</title>
        <authorList>
            <person name="Kawai M."/>
            <person name="Futagami T."/>
            <person name="Toyoda A."/>
            <person name="Takaki Y."/>
            <person name="Nishi S."/>
            <person name="Hori S."/>
            <person name="Arai W."/>
            <person name="Tsubouchi T."/>
            <person name="Morono Y."/>
            <person name="Uchiyama I."/>
            <person name="Ito T."/>
            <person name="Fujiyama A."/>
            <person name="Inagaki F."/>
            <person name="Takami H."/>
        </authorList>
    </citation>
    <scope>NUCLEOTIDE SEQUENCE</scope>
    <source>
        <strain evidence="1">Expedition CK06-06</strain>
    </source>
</reference>
<dbReference type="AlphaFoldDB" id="X1T211"/>
<feature type="non-terminal residue" evidence="1">
    <location>
        <position position="1"/>
    </location>
</feature>
<dbReference type="EMBL" id="BARW01011244">
    <property type="protein sequence ID" value="GAI85426.1"/>
    <property type="molecule type" value="Genomic_DNA"/>
</dbReference>
<accession>X1T211</accession>
<proteinExistence type="predicted"/>
<protein>
    <submittedName>
        <fullName evidence="1">Uncharacterized protein</fullName>
    </submittedName>
</protein>
<sequence length="64" mass="7628">DGYIMPLAKRLQDLIKDDRLWLKEIIIATIEKSNIINNDKSIDKFDNEYLSIHNCYLLVYEKVK</sequence>